<proteinExistence type="predicted"/>
<dbReference type="Proteomes" id="UP000258102">
    <property type="component" value="Chromosome 1"/>
</dbReference>
<dbReference type="Gene3D" id="3.40.50.12780">
    <property type="entry name" value="N-terminal domain of ligase-like"/>
    <property type="match status" value="1"/>
</dbReference>
<dbReference type="SUPFAM" id="SSF56801">
    <property type="entry name" value="Acetyl-CoA synthetase-like"/>
    <property type="match status" value="1"/>
</dbReference>
<dbReference type="InterPro" id="IPR042099">
    <property type="entry name" value="ANL_N_sf"/>
</dbReference>
<name>A0AAD0W347_PSEO7</name>
<accession>A0AAD0W347</accession>
<organism evidence="1 2">
    <name type="scientific">Pseudoalteromonas piscicida</name>
    <dbReference type="NCBI Taxonomy" id="43662"/>
    <lineage>
        <taxon>Bacteria</taxon>
        <taxon>Pseudomonadati</taxon>
        <taxon>Pseudomonadota</taxon>
        <taxon>Gammaproteobacteria</taxon>
        <taxon>Alteromonadales</taxon>
        <taxon>Pseudoalteromonadaceae</taxon>
        <taxon>Pseudoalteromonas</taxon>
    </lineage>
</organism>
<dbReference type="PANTHER" id="PTHR36932">
    <property type="entry name" value="CAPSULAR POLYSACCHARIDE BIOSYNTHESIS PROTEIN"/>
    <property type="match status" value="1"/>
</dbReference>
<evidence type="ECO:0000313" key="1">
    <source>
        <dbReference type="EMBL" id="AXR01192.1"/>
    </source>
</evidence>
<reference evidence="1 2" key="1">
    <citation type="submission" date="2018-08" db="EMBL/GenBank/DDBJ databases">
        <title>Whole Genome Sequences of Two Pseudoalteromonas piscicida Strains, DE1-A and DE2-A, which Exhibit Strong Antibacterial Activity against Vibrio vulnificus.</title>
        <authorList>
            <person name="Richards G.P."/>
            <person name="Needleman D.S."/>
            <person name="Watson M.A."/>
            <person name="Polson S.W."/>
        </authorList>
    </citation>
    <scope>NUCLEOTIDE SEQUENCE [LARGE SCALE GENOMIC DNA]</scope>
    <source>
        <strain evidence="1 2">DE2-A</strain>
    </source>
</reference>
<dbReference type="PANTHER" id="PTHR36932:SF1">
    <property type="entry name" value="CAPSULAR POLYSACCHARIDE BIOSYNTHESIS PROTEIN"/>
    <property type="match status" value="1"/>
</dbReference>
<keyword evidence="1" id="KW-0436">Ligase</keyword>
<dbReference type="EMBL" id="CP031761">
    <property type="protein sequence ID" value="AXR01192.1"/>
    <property type="molecule type" value="Genomic_DNA"/>
</dbReference>
<dbReference type="RefSeq" id="WP_117332799.1">
    <property type="nucleotide sequence ID" value="NZ_CP031761.1"/>
</dbReference>
<dbReference type="GO" id="GO:0016874">
    <property type="term" value="F:ligase activity"/>
    <property type="evidence" value="ECO:0007669"/>
    <property type="project" value="UniProtKB-KW"/>
</dbReference>
<protein>
    <submittedName>
        <fullName evidence="1">Phenylacetate--CoA ligase family protein</fullName>
    </submittedName>
</protein>
<dbReference type="AlphaFoldDB" id="A0AAD0W347"/>
<gene>
    <name evidence="1" type="ORF">D0511_03230</name>
</gene>
<sequence>MIEKIYLALPYPLQNIALSIFGFFNDKRRYGKEFFSVLEQSTKRFDMTEENLRGYQREMLSNSLKNAEKSEFWKKRFNEFSVDLNGDPYEELQKLPVLSKKEVQTHSSEIAIEEFKECKVHTSGTTGGGLIFWETVDSEQARWAVWWRYRNRLGINEGDWCGLFGGRNIISPAYRGTVFHRINYASSQVLFSCYHLSRETVKYYVDALNNKRLMWLHGYPSFLSELAGLALTEGLKLKYTPTVITIGAENLSSHQSDLIFRFFGVTPRQHYGLAESVSNISESKDGRFVVDEDFSYTEFIESNVQGCYRIVGSNFTNKAFPLFRYDSGDLAYGVNETVFPREVSAIDGRKEDVIVLKSGAVVGRLDHIFKDAIYVSEAQIIQKRNLSLIIKVVCSDLWEESKHYSELLREFRSRLGDDLDISIECVDRIQRTKSGKLRFVISEVNKVETNTSGHE</sequence>
<dbReference type="InterPro" id="IPR053158">
    <property type="entry name" value="CapK_Type1_Caps_Biosynth"/>
</dbReference>
<evidence type="ECO:0000313" key="2">
    <source>
        <dbReference type="Proteomes" id="UP000258102"/>
    </source>
</evidence>